<evidence type="ECO:0000313" key="1">
    <source>
        <dbReference type="EMBL" id="AKG04112.1"/>
    </source>
</evidence>
<dbReference type="eggNOG" id="ENOG5033ETQ">
    <property type="taxonomic scope" value="Bacteria"/>
</dbReference>
<keyword evidence="5" id="KW-1185">Reference proteome</keyword>
<dbReference type="EMBL" id="CP011361">
    <property type="protein sequence ID" value="AKG04112.1"/>
    <property type="molecule type" value="Genomic_DNA"/>
</dbReference>
<evidence type="ECO:0000313" key="5">
    <source>
        <dbReference type="Proteomes" id="UP000011746"/>
    </source>
</evidence>
<geneLocation type="plasmid" evidence="2">
    <name>pSJ52</name>
</geneLocation>
<dbReference type="RefSeq" id="WP_008590940.1">
    <property type="nucleotide sequence ID" value="NZ_AMPQ01000013.1"/>
</dbReference>
<evidence type="ECO:0000313" key="6">
    <source>
        <dbReference type="Proteomes" id="UP000092654"/>
    </source>
</evidence>
<dbReference type="Proteomes" id="UP000011746">
    <property type="component" value="Unassembled WGS sequence"/>
</dbReference>
<keyword evidence="2" id="KW-0614">Plasmid</keyword>
<reference evidence="4 5" key="1">
    <citation type="journal article" date="2012" name="J. Bacteriol.">
        <title>Draft Genome Sequence of Salimicrobium sp. Strain MJ3, Isolated from Myulchi-Jeot, Korean Fermented Seafood.</title>
        <authorList>
            <person name="Lee S.H."/>
            <person name="Jung J.Y."/>
            <person name="Jeon C.O."/>
        </authorList>
    </citation>
    <scope>NUCLEOTIDE SEQUENCE [LARGE SCALE GENOMIC DNA]</scope>
    <source>
        <strain evidence="4 5">MJ3</strain>
    </source>
</reference>
<evidence type="ECO:0000313" key="4">
    <source>
        <dbReference type="EMBL" id="EKE31244.1"/>
    </source>
</evidence>
<reference evidence="2 6" key="2">
    <citation type="submission" date="2015-06" db="EMBL/GenBank/DDBJ databases">
        <title>Salimicrobium jeotgali MJ3, isolated from Myulchi jeot, a traditional Korean fermented seafood.</title>
        <authorList>
            <person name="Kim K.H."/>
            <person name="Jeon C.O."/>
            <person name="Jin H.M."/>
        </authorList>
    </citation>
    <scope>NUCLEOTIDE SEQUENCE [LARGE SCALE GENOMIC DNA]</scope>
    <source>
        <strain evidence="1 6">MJ3</strain>
        <plasmid evidence="2">pSJ52</plasmid>
        <plasmid evidence="6">psj52</plasmid>
    </source>
</reference>
<dbReference type="KEGG" id="sje:AAV35_013815"/>
<evidence type="ECO:0000313" key="3">
    <source>
        <dbReference type="EMBL" id="EKE30844.1"/>
    </source>
</evidence>
<evidence type="ECO:0000313" key="2">
    <source>
        <dbReference type="EMBL" id="AKG05832.1"/>
    </source>
</evidence>
<dbReference type="EMBL" id="AMPQ01000013">
    <property type="protein sequence ID" value="EKE31244.1"/>
    <property type="molecule type" value="Genomic_DNA"/>
</dbReference>
<proteinExistence type="predicted"/>
<dbReference type="KEGG" id="sje:AAV35_004480"/>
<sequence length="67" mass="7872">MNKNEIIMEVVERMNARIETGAKGTGFQDREDVKQDIHMRLVKVAHDMDVISFWTFKQNFEKNTENG</sequence>
<protein>
    <submittedName>
        <fullName evidence="4">Uncharacterized protein</fullName>
    </submittedName>
</protein>
<name>K2GLJ1_9BACI</name>
<accession>K2GLJ1</accession>
<gene>
    <name evidence="1" type="ORF">AAV35_004480</name>
    <name evidence="2" type="ORF">AAV35_013815</name>
    <name evidence="4" type="ORF">MJ3_09748</name>
    <name evidence="3" type="ORF">MJ3_11480</name>
</gene>
<organism evidence="4 5">
    <name type="scientific">Salimicrobium jeotgali</name>
    <dbReference type="NCBI Taxonomy" id="1230341"/>
    <lineage>
        <taxon>Bacteria</taxon>
        <taxon>Bacillati</taxon>
        <taxon>Bacillota</taxon>
        <taxon>Bacilli</taxon>
        <taxon>Bacillales</taxon>
        <taxon>Bacillaceae</taxon>
        <taxon>Salimicrobium</taxon>
    </lineage>
</organism>
<dbReference type="EMBL" id="CP011362">
    <property type="protein sequence ID" value="AKG05832.1"/>
    <property type="molecule type" value="Genomic_DNA"/>
</dbReference>
<dbReference type="Proteomes" id="UP000092654">
    <property type="component" value="Chromosome"/>
</dbReference>
<dbReference type="EMBL" id="AMPQ01000024">
    <property type="protein sequence ID" value="EKE30844.1"/>
    <property type="molecule type" value="Genomic_DNA"/>
</dbReference>
<dbReference type="AlphaFoldDB" id="K2GLJ1"/>
<dbReference type="OrthoDB" id="2973766at2"/>
<geneLocation type="plasmid" evidence="6">
    <name>psj52</name>
</geneLocation>
<dbReference type="Proteomes" id="UP000092654">
    <property type="component" value="Plasmid pSJ52"/>
</dbReference>